<reference evidence="4" key="1">
    <citation type="submission" date="2015-11" db="EMBL/GenBank/DDBJ databases">
        <title>De novo transcriptome assembly of four potential Pierce s Disease insect vectors from Arizona vineyards.</title>
        <authorList>
            <person name="Tassone E.E."/>
        </authorList>
    </citation>
    <scope>NUCLEOTIDE SEQUENCE</scope>
</reference>
<feature type="domain" description="Mutator-like transposase" evidence="2">
    <location>
        <begin position="69"/>
        <end position="423"/>
    </location>
</feature>
<dbReference type="PANTHER" id="PTHR31751:SF42">
    <property type="entry name" value="PROTEIN CBG10204"/>
    <property type="match status" value="1"/>
</dbReference>
<evidence type="ECO:0000256" key="1">
    <source>
        <dbReference type="SAM" id="MobiDB-lite"/>
    </source>
</evidence>
<feature type="region of interest" description="Disordered" evidence="1">
    <location>
        <begin position="568"/>
        <end position="588"/>
    </location>
</feature>
<dbReference type="EMBL" id="GECU01028042">
    <property type="protein sequence ID" value="JAS79664.1"/>
    <property type="molecule type" value="Transcribed_RNA"/>
</dbReference>
<accession>A0A1B6JFM5</accession>
<feature type="region of interest" description="Disordered" evidence="1">
    <location>
        <begin position="24"/>
        <end position="45"/>
    </location>
</feature>
<evidence type="ECO:0000313" key="3">
    <source>
        <dbReference type="EMBL" id="JAS79664.1"/>
    </source>
</evidence>
<dbReference type="AlphaFoldDB" id="A0A1B6JFM5"/>
<feature type="compositionally biased region" description="Polar residues" evidence="1">
    <location>
        <begin position="579"/>
        <end position="588"/>
    </location>
</feature>
<sequence length="588" mass="65400">MGNKKRVGTKKLCYKKKTVVRSKKTVVTSGNEEDRPRTPKVVSTSNEKLSPNLACYDNSTDTLQYDIVNIVQLESVLKDVAVCRVCHGNLSFSRKPLAGLAVQISVSCSCGMTKAFDNCPKATDIRPRPIEAPSKSSQCYYDLNLRLVYGLRVIGKGYTAAQTLCGMMNLPAPPSKFNQHEQFLSSHVESVCENSMKRAVTEAVIENGNSNDLCVAVDGSWQKRGHTSLNGVVTITSADTGKVIDIYSMSKYCNCPQRTSNQHLEICKANYVGSSGGMEAEGATAMFKRSETKYGVRYVEYLGDGDSNGYAAVVAEAPYGPDVSIQKLECVGHVQKRMGTRIRDFIMKNKGLKLSDGKSLSGKGRLTGKAIQQIQIYYGLAIRRNTHSVEAMRRAVWALYCHVQSTNDTPLHILCPDTEDTWCKYNKAAKEKTKYDHSQHFHLSPVLMKAIKPIFKSLCSLELLRKCLKGKSQNPNESMNNVIWARLPKRTFVTLGALRLGVYEAVLSFNDGYSSKVKVLEHIGLEPGLNMRLALKRLDTQRIRKADKAATDIEKKIRQSRTLAKRKLEDLYQEAEDPNNPSYSAGHH</sequence>
<evidence type="ECO:0000259" key="2">
    <source>
        <dbReference type="Pfam" id="PF20700"/>
    </source>
</evidence>
<organism evidence="4">
    <name type="scientific">Homalodisca liturata</name>
    <dbReference type="NCBI Taxonomy" id="320908"/>
    <lineage>
        <taxon>Eukaryota</taxon>
        <taxon>Metazoa</taxon>
        <taxon>Ecdysozoa</taxon>
        <taxon>Arthropoda</taxon>
        <taxon>Hexapoda</taxon>
        <taxon>Insecta</taxon>
        <taxon>Pterygota</taxon>
        <taxon>Neoptera</taxon>
        <taxon>Paraneoptera</taxon>
        <taxon>Hemiptera</taxon>
        <taxon>Auchenorrhyncha</taxon>
        <taxon>Membracoidea</taxon>
        <taxon>Cicadellidae</taxon>
        <taxon>Cicadellinae</taxon>
        <taxon>Proconiini</taxon>
        <taxon>Homalodisca</taxon>
    </lineage>
</organism>
<dbReference type="InterPro" id="IPR049012">
    <property type="entry name" value="Mutator_transp_dom"/>
</dbReference>
<dbReference type="EMBL" id="GECU01009758">
    <property type="protein sequence ID" value="JAS97948.1"/>
    <property type="molecule type" value="Transcribed_RNA"/>
</dbReference>
<dbReference type="Pfam" id="PF20700">
    <property type="entry name" value="Mutator"/>
    <property type="match status" value="1"/>
</dbReference>
<dbReference type="PANTHER" id="PTHR31751">
    <property type="entry name" value="SI:CH211-108C17.2-RELATED-RELATED"/>
    <property type="match status" value="1"/>
</dbReference>
<evidence type="ECO:0000313" key="4">
    <source>
        <dbReference type="EMBL" id="JAS97948.1"/>
    </source>
</evidence>
<name>A0A1B6JFM5_9HEMI</name>
<protein>
    <recommendedName>
        <fullName evidence="2">Mutator-like transposase domain-containing protein</fullName>
    </recommendedName>
</protein>
<gene>
    <name evidence="4" type="ORF">g.50269</name>
    <name evidence="3" type="ORF">g.50270</name>
</gene>
<proteinExistence type="predicted"/>